<proteinExistence type="predicted"/>
<reference evidence="3" key="1">
    <citation type="submission" date="2022-11" db="UniProtKB">
        <authorList>
            <consortium name="WormBaseParasite"/>
        </authorList>
    </citation>
    <scope>IDENTIFICATION</scope>
</reference>
<dbReference type="AlphaFoldDB" id="A0A915KDI9"/>
<name>A0A915KDI9_ROMCU</name>
<feature type="region of interest" description="Disordered" evidence="1">
    <location>
        <begin position="72"/>
        <end position="92"/>
    </location>
</feature>
<feature type="compositionally biased region" description="Basic and acidic residues" evidence="1">
    <location>
        <begin position="80"/>
        <end position="92"/>
    </location>
</feature>
<organism evidence="2 3">
    <name type="scientific">Romanomermis culicivorax</name>
    <name type="common">Nematode worm</name>
    <dbReference type="NCBI Taxonomy" id="13658"/>
    <lineage>
        <taxon>Eukaryota</taxon>
        <taxon>Metazoa</taxon>
        <taxon>Ecdysozoa</taxon>
        <taxon>Nematoda</taxon>
        <taxon>Enoplea</taxon>
        <taxon>Dorylaimia</taxon>
        <taxon>Mermithida</taxon>
        <taxon>Mermithoidea</taxon>
        <taxon>Mermithidae</taxon>
        <taxon>Romanomermis</taxon>
    </lineage>
</organism>
<evidence type="ECO:0000256" key="1">
    <source>
        <dbReference type="SAM" id="MobiDB-lite"/>
    </source>
</evidence>
<protein>
    <submittedName>
        <fullName evidence="3">Uncharacterized protein</fullName>
    </submittedName>
</protein>
<evidence type="ECO:0000313" key="2">
    <source>
        <dbReference type="Proteomes" id="UP000887565"/>
    </source>
</evidence>
<keyword evidence="2" id="KW-1185">Reference proteome</keyword>
<dbReference type="WBParaSite" id="nRc.2.0.1.t36777-RA">
    <property type="protein sequence ID" value="nRc.2.0.1.t36777-RA"/>
    <property type="gene ID" value="nRc.2.0.1.g36777"/>
</dbReference>
<evidence type="ECO:0000313" key="3">
    <source>
        <dbReference type="WBParaSite" id="nRc.2.0.1.t36777-RA"/>
    </source>
</evidence>
<dbReference type="Proteomes" id="UP000887565">
    <property type="component" value="Unplaced"/>
</dbReference>
<accession>A0A915KDI9</accession>
<sequence>MDVLPTDTVDKIYPTISQIASPAIMRDEVLSAYQFFMSDCISSNHGQSVCLGRVPNGFCHVKTLTRMMHPKLLTAPKVQKKGEEEEAKRPME</sequence>